<evidence type="ECO:0000313" key="19">
    <source>
        <dbReference type="Proteomes" id="UP000031189"/>
    </source>
</evidence>
<dbReference type="STRING" id="1577792.QX51_12755"/>
<dbReference type="GO" id="GO:0003677">
    <property type="term" value="F:DNA binding"/>
    <property type="evidence" value="ECO:0007669"/>
    <property type="project" value="UniProtKB-KW"/>
</dbReference>
<dbReference type="SUPFAM" id="SSF46785">
    <property type="entry name" value="Winged helix' DNA-binding domain"/>
    <property type="match status" value="1"/>
</dbReference>
<keyword evidence="4 18" id="KW-0132">Cell division</keyword>
<evidence type="ECO:0000256" key="13">
    <source>
        <dbReference type="ARBA" id="ARBA00024986"/>
    </source>
</evidence>
<dbReference type="InterPro" id="IPR025199">
    <property type="entry name" value="FtsK_4TM"/>
</dbReference>
<evidence type="ECO:0000256" key="14">
    <source>
        <dbReference type="ARBA" id="ARBA00025923"/>
    </source>
</evidence>
<evidence type="ECO:0000256" key="5">
    <source>
        <dbReference type="ARBA" id="ARBA00022692"/>
    </source>
</evidence>
<evidence type="ECO:0000256" key="15">
    <source>
        <dbReference type="PROSITE-ProRule" id="PRU00289"/>
    </source>
</evidence>
<dbReference type="SMART" id="SM00843">
    <property type="entry name" value="Ftsk_gamma"/>
    <property type="match status" value="1"/>
</dbReference>
<dbReference type="Pfam" id="PF01580">
    <property type="entry name" value="FtsK_SpoIIIE"/>
    <property type="match status" value="1"/>
</dbReference>
<dbReference type="InterPro" id="IPR041027">
    <property type="entry name" value="FtsK_alpha"/>
</dbReference>
<dbReference type="InterPro" id="IPR050206">
    <property type="entry name" value="FtsK/SpoIIIE/SftA"/>
</dbReference>
<feature type="transmembrane region" description="Helical" evidence="16">
    <location>
        <begin position="61"/>
        <end position="81"/>
    </location>
</feature>
<feature type="transmembrane region" description="Helical" evidence="16">
    <location>
        <begin position="21"/>
        <end position="41"/>
    </location>
</feature>
<evidence type="ECO:0000256" key="12">
    <source>
        <dbReference type="ARBA" id="ARBA00023306"/>
    </source>
</evidence>
<organism evidence="18 19">
    <name type="scientific">Terrisporobacter othiniensis</name>
    <dbReference type="NCBI Taxonomy" id="1577792"/>
    <lineage>
        <taxon>Bacteria</taxon>
        <taxon>Bacillati</taxon>
        <taxon>Bacillota</taxon>
        <taxon>Clostridia</taxon>
        <taxon>Peptostreptococcales</taxon>
        <taxon>Peptostreptococcaceae</taxon>
        <taxon>Terrisporobacter</taxon>
    </lineage>
</organism>
<keyword evidence="5 16" id="KW-0812">Transmembrane</keyword>
<keyword evidence="10" id="KW-0238">DNA-binding</keyword>
<comment type="subcellular location">
    <subcellularLocation>
        <location evidence="1">Cell membrane</location>
        <topology evidence="1">Multi-pass membrane protein</topology>
    </subcellularLocation>
</comment>
<evidence type="ECO:0000256" key="3">
    <source>
        <dbReference type="ARBA" id="ARBA00022475"/>
    </source>
</evidence>
<dbReference type="SMART" id="SM00382">
    <property type="entry name" value="AAA"/>
    <property type="match status" value="1"/>
</dbReference>
<evidence type="ECO:0000256" key="6">
    <source>
        <dbReference type="ARBA" id="ARBA00022741"/>
    </source>
</evidence>
<keyword evidence="7" id="KW-0159">Chromosome partition</keyword>
<keyword evidence="6 15" id="KW-0547">Nucleotide-binding</keyword>
<evidence type="ECO:0000256" key="16">
    <source>
        <dbReference type="SAM" id="Phobius"/>
    </source>
</evidence>
<dbReference type="InterPro" id="IPR018541">
    <property type="entry name" value="Ftsk_gamma"/>
</dbReference>
<protein>
    <submittedName>
        <fullName evidence="18">Cell division protein FtsK</fullName>
    </submittedName>
</protein>
<proteinExistence type="inferred from homology"/>
<dbReference type="Gene3D" id="3.40.50.300">
    <property type="entry name" value="P-loop containing nucleotide triphosphate hydrolases"/>
    <property type="match status" value="1"/>
</dbReference>
<feature type="transmembrane region" description="Helical" evidence="16">
    <location>
        <begin position="130"/>
        <end position="150"/>
    </location>
</feature>
<keyword evidence="12" id="KW-0131">Cell cycle</keyword>
<feature type="transmembrane region" description="Helical" evidence="16">
    <location>
        <begin position="93"/>
        <end position="110"/>
    </location>
</feature>
<dbReference type="Pfam" id="PF13491">
    <property type="entry name" value="FtsK_4TM"/>
    <property type="match status" value="1"/>
</dbReference>
<evidence type="ECO:0000256" key="10">
    <source>
        <dbReference type="ARBA" id="ARBA00023125"/>
    </source>
</evidence>
<feature type="transmembrane region" description="Helical" evidence="16">
    <location>
        <begin position="157"/>
        <end position="175"/>
    </location>
</feature>
<comment type="similarity">
    <text evidence="2">Belongs to the FtsK/SpoIIIE/SftA family.</text>
</comment>
<dbReference type="EMBL" id="JWHR01000110">
    <property type="protein sequence ID" value="KHS56648.1"/>
    <property type="molecule type" value="Genomic_DNA"/>
</dbReference>
<keyword evidence="19" id="KW-1185">Reference proteome</keyword>
<dbReference type="OrthoDB" id="9807790at2"/>
<name>A0A0B3VV06_9FIRM</name>
<dbReference type="GO" id="GO:0051301">
    <property type="term" value="P:cell division"/>
    <property type="evidence" value="ECO:0007669"/>
    <property type="project" value="UniProtKB-KW"/>
</dbReference>
<dbReference type="InterPro" id="IPR003593">
    <property type="entry name" value="AAA+_ATPase"/>
</dbReference>
<dbReference type="Pfam" id="PF09397">
    <property type="entry name" value="FtsK_gamma"/>
    <property type="match status" value="1"/>
</dbReference>
<feature type="binding site" evidence="15">
    <location>
        <begin position="499"/>
        <end position="506"/>
    </location>
    <ligand>
        <name>ATP</name>
        <dbReference type="ChEBI" id="CHEBI:30616"/>
    </ligand>
</feature>
<sequence length="814" mass="89594">MAKKKSKGAKNKKYNKDKMMVSGEYYNLVTVFVGIFLLYSLNSNSMGLIGQFIQDTFKGLFGALAIIIPLLIIIIGILGFFERNEYVYRMKKSKTVYIFIVFLFIFYGLFNARKIPVDNPLKANMYADVMQMGIDGSGCGLITSTIAYFIKAVFGLTGGWLISIFVLFITVMYTFNISLKDMIEAISNKSNKIKSGNVNVKDKMSNLKESAINLVTEEVDETTQMGKNKKGFLKNIFDKNDKNEKIEDTLVESSSDFDDEDKTIKIVGFNKSDDDYLEILEGTNSMPELDVLKDLQNTNPNVKMSNTMSGTMNNTKNNVSIEKTAPMNLGDTNDLQINSQSNYENYTKPGLDLLTKIGHKGNENDKRKALENASLLIKTLSNFGVDTKMGQVTLGPTITRYEVQPNPGVKVSRIVNLSDDIALSLAAKSIRIEAPIPGKSAIGIEVPNDEPQVVGLRDVLGSKEFKEDSSSLAIGLGKDISGNPVIADIGKMPHLLVAGATGSGKSVCINTIINSVLYKATPEEVKLLLIDPKVVELAHYNGIPHLLSPVVTDPKKAANALNWAVVEMNKRYKLFAELGVKDITSYNEKSETKLPKVVIIIDELADLMMACANEVEDYICRLAQMARAAGMHLIIATQRPSVDVITGVIKANVPSRIAFAVSSQTDSRTILDMGGAEKLLGKGDMLFYPLGAAKPVRLQGAYISEDDSEKVINFVKGQVKEEIKYEEEIIQTISKTANIKNNDVDEFLEDAIAFVVQSGQGSSSMLQRKYKIGFNRAARLIDSMEERGIVGPSEGSKPRKVLITMEELAKLEGE</sequence>
<evidence type="ECO:0000256" key="2">
    <source>
        <dbReference type="ARBA" id="ARBA00006474"/>
    </source>
</evidence>
<accession>A0A0B3VV06</accession>
<dbReference type="GO" id="GO:0007059">
    <property type="term" value="P:chromosome segregation"/>
    <property type="evidence" value="ECO:0007669"/>
    <property type="project" value="UniProtKB-KW"/>
</dbReference>
<evidence type="ECO:0000256" key="7">
    <source>
        <dbReference type="ARBA" id="ARBA00022829"/>
    </source>
</evidence>
<dbReference type="AlphaFoldDB" id="A0A0B3VV06"/>
<evidence type="ECO:0000256" key="8">
    <source>
        <dbReference type="ARBA" id="ARBA00022840"/>
    </source>
</evidence>
<dbReference type="InterPro" id="IPR002543">
    <property type="entry name" value="FtsK_dom"/>
</dbReference>
<dbReference type="PANTHER" id="PTHR22683">
    <property type="entry name" value="SPORULATION PROTEIN RELATED"/>
    <property type="match status" value="1"/>
</dbReference>
<gene>
    <name evidence="18" type="ORF">QX51_12755</name>
</gene>
<dbReference type="InterPro" id="IPR036388">
    <property type="entry name" value="WH-like_DNA-bd_sf"/>
</dbReference>
<evidence type="ECO:0000256" key="4">
    <source>
        <dbReference type="ARBA" id="ARBA00022618"/>
    </source>
</evidence>
<dbReference type="InterPro" id="IPR036390">
    <property type="entry name" value="WH_DNA-bd_sf"/>
</dbReference>
<keyword evidence="3" id="KW-1003">Cell membrane</keyword>
<keyword evidence="8 15" id="KW-0067">ATP-binding</keyword>
<dbReference type="Proteomes" id="UP000031189">
    <property type="component" value="Unassembled WGS sequence"/>
</dbReference>
<dbReference type="Gene3D" id="3.30.980.40">
    <property type="match status" value="1"/>
</dbReference>
<dbReference type="GO" id="GO:0005886">
    <property type="term" value="C:plasma membrane"/>
    <property type="evidence" value="ECO:0007669"/>
    <property type="project" value="UniProtKB-SubCell"/>
</dbReference>
<evidence type="ECO:0000313" key="18">
    <source>
        <dbReference type="EMBL" id="KHS56648.1"/>
    </source>
</evidence>
<comment type="function">
    <text evidence="13">Essential cell division protein that coordinates cell division and chromosome segregation. The N-terminus is involved in assembly of the cell-division machinery. The C-terminus functions as a DNA motor that moves dsDNA in an ATP-dependent manner towards the dif recombination site, which is located within the replication terminus region. Required for activation of the Xer recombinase, allowing activation of chromosome unlinking by recombination.</text>
</comment>
<dbReference type="Pfam" id="PF17854">
    <property type="entry name" value="FtsK_alpha"/>
    <property type="match status" value="1"/>
</dbReference>
<dbReference type="GO" id="GO:0005524">
    <property type="term" value="F:ATP binding"/>
    <property type="evidence" value="ECO:0007669"/>
    <property type="project" value="UniProtKB-UniRule"/>
</dbReference>
<evidence type="ECO:0000256" key="1">
    <source>
        <dbReference type="ARBA" id="ARBA00004651"/>
    </source>
</evidence>
<comment type="caution">
    <text evidence="18">The sequence shown here is derived from an EMBL/GenBank/DDBJ whole genome shotgun (WGS) entry which is preliminary data.</text>
</comment>
<keyword evidence="11 16" id="KW-0472">Membrane</keyword>
<reference evidence="18 19" key="1">
    <citation type="submission" date="2014-12" db="EMBL/GenBank/DDBJ databases">
        <title>Draft genome sequence of Terrisporobacter sp. 08-306576, isolated from the blood culture of a bacteremia patient.</title>
        <authorList>
            <person name="Lund L.C."/>
            <person name="Sydenham T.V."/>
            <person name="Hogh S.V."/>
            <person name="Skov M.N."/>
            <person name="Kemp M."/>
            <person name="Justesen U.S."/>
        </authorList>
    </citation>
    <scope>NUCLEOTIDE SEQUENCE [LARGE SCALE GENOMIC DNA]</scope>
    <source>
        <strain evidence="18 19">08-306576</strain>
    </source>
</reference>
<comment type="subunit">
    <text evidence="14">Homohexamer. Forms a ring that surrounds DNA.</text>
</comment>
<evidence type="ECO:0000256" key="11">
    <source>
        <dbReference type="ARBA" id="ARBA00023136"/>
    </source>
</evidence>
<evidence type="ECO:0000256" key="9">
    <source>
        <dbReference type="ARBA" id="ARBA00022989"/>
    </source>
</evidence>
<feature type="domain" description="FtsK" evidence="17">
    <location>
        <begin position="482"/>
        <end position="668"/>
    </location>
</feature>
<dbReference type="PROSITE" id="PS50901">
    <property type="entry name" value="FTSK"/>
    <property type="match status" value="1"/>
</dbReference>
<keyword evidence="9 16" id="KW-1133">Transmembrane helix</keyword>
<dbReference type="PANTHER" id="PTHR22683:SF41">
    <property type="entry name" value="DNA TRANSLOCASE FTSK"/>
    <property type="match status" value="1"/>
</dbReference>
<dbReference type="SUPFAM" id="SSF52540">
    <property type="entry name" value="P-loop containing nucleoside triphosphate hydrolases"/>
    <property type="match status" value="1"/>
</dbReference>
<evidence type="ECO:0000259" key="17">
    <source>
        <dbReference type="PROSITE" id="PS50901"/>
    </source>
</evidence>
<dbReference type="Gene3D" id="1.10.10.10">
    <property type="entry name" value="Winged helix-like DNA-binding domain superfamily/Winged helix DNA-binding domain"/>
    <property type="match status" value="1"/>
</dbReference>
<dbReference type="InterPro" id="IPR027417">
    <property type="entry name" value="P-loop_NTPase"/>
</dbReference>